<dbReference type="AlphaFoldDB" id="A0A6M3XTF1"/>
<organism evidence="1">
    <name type="scientific">viral metagenome</name>
    <dbReference type="NCBI Taxonomy" id="1070528"/>
    <lineage>
        <taxon>unclassified sequences</taxon>
        <taxon>metagenomes</taxon>
        <taxon>organismal metagenomes</taxon>
    </lineage>
</organism>
<sequence>MANADKPRGFRFGYTLHGGPPSIRHYQIADASTTGVYDGDALYISAGRVAAVTDGSTAPFGVAAAYTNSSDVTVKIPVYDDLRNTVFIAQLDDATILGSSLCGPNLFYDITATAGTTASNTSLQEIDGNASTHDTLFILDKVDRPDNAWGGNVDVYCQFHVDIKTTLIASAAT</sequence>
<accession>A0A6M3XTF1</accession>
<dbReference type="EMBL" id="MT144905">
    <property type="protein sequence ID" value="QJI01199.1"/>
    <property type="molecule type" value="Genomic_DNA"/>
</dbReference>
<proteinExistence type="predicted"/>
<name>A0A6M3XTF1_9ZZZZ</name>
<protein>
    <submittedName>
        <fullName evidence="1">Uncharacterized protein</fullName>
    </submittedName>
</protein>
<reference evidence="1" key="1">
    <citation type="submission" date="2020-03" db="EMBL/GenBank/DDBJ databases">
        <title>The deep terrestrial virosphere.</title>
        <authorList>
            <person name="Holmfeldt K."/>
            <person name="Nilsson E."/>
            <person name="Simone D."/>
            <person name="Lopez-Fernandez M."/>
            <person name="Wu X."/>
            <person name="de Brujin I."/>
            <person name="Lundin D."/>
            <person name="Andersson A."/>
            <person name="Bertilsson S."/>
            <person name="Dopson M."/>
        </authorList>
    </citation>
    <scope>NUCLEOTIDE SEQUENCE</scope>
    <source>
        <strain evidence="1">TM448B02357</strain>
    </source>
</reference>
<evidence type="ECO:0000313" key="1">
    <source>
        <dbReference type="EMBL" id="QJI01199.1"/>
    </source>
</evidence>
<gene>
    <name evidence="1" type="ORF">TM448B02357_0004</name>
</gene>